<dbReference type="CDD" id="cd00067">
    <property type="entry name" value="GAL4"/>
    <property type="match status" value="1"/>
</dbReference>
<dbReference type="PANTHER" id="PTHR47784:SF5">
    <property type="entry name" value="STEROL UPTAKE CONTROL PROTEIN 2"/>
    <property type="match status" value="1"/>
</dbReference>
<evidence type="ECO:0000313" key="7">
    <source>
        <dbReference type="EMBL" id="PYH90740.1"/>
    </source>
</evidence>
<dbReference type="PANTHER" id="PTHR47784">
    <property type="entry name" value="STEROL UPTAKE CONTROL PROTEIN 2"/>
    <property type="match status" value="1"/>
</dbReference>
<dbReference type="GO" id="GO:0003677">
    <property type="term" value="F:DNA binding"/>
    <property type="evidence" value="ECO:0007669"/>
    <property type="project" value="UniProtKB-KW"/>
</dbReference>
<reference evidence="7 8" key="1">
    <citation type="submission" date="2018-02" db="EMBL/GenBank/DDBJ databases">
        <title>The genomes of Aspergillus section Nigri reveals drivers in fungal speciation.</title>
        <authorList>
            <consortium name="DOE Joint Genome Institute"/>
            <person name="Vesth T.C."/>
            <person name="Nybo J."/>
            <person name="Theobald S."/>
            <person name="Brandl J."/>
            <person name="Frisvad J.C."/>
            <person name="Nielsen K.F."/>
            <person name="Lyhne E.K."/>
            <person name="Kogle M.E."/>
            <person name="Kuo A."/>
            <person name="Riley R."/>
            <person name="Clum A."/>
            <person name="Nolan M."/>
            <person name="Lipzen A."/>
            <person name="Salamov A."/>
            <person name="Henrissat B."/>
            <person name="Wiebenga A."/>
            <person name="De vries R.P."/>
            <person name="Grigoriev I.V."/>
            <person name="Mortensen U.H."/>
            <person name="Andersen M.R."/>
            <person name="Baker S.E."/>
        </authorList>
    </citation>
    <scope>NUCLEOTIDE SEQUENCE [LARGE SCALE GENOMIC DNA]</scope>
    <source>
        <strain evidence="7 8">CBS 707.79</strain>
    </source>
</reference>
<evidence type="ECO:0000256" key="5">
    <source>
        <dbReference type="SAM" id="MobiDB-lite"/>
    </source>
</evidence>
<evidence type="ECO:0000313" key="8">
    <source>
        <dbReference type="Proteomes" id="UP000247810"/>
    </source>
</evidence>
<keyword evidence="3" id="KW-0804">Transcription</keyword>
<evidence type="ECO:0000256" key="4">
    <source>
        <dbReference type="ARBA" id="ARBA00023242"/>
    </source>
</evidence>
<dbReference type="AlphaFoldDB" id="A0A319D0H1"/>
<dbReference type="InterPro" id="IPR036864">
    <property type="entry name" value="Zn2-C6_fun-type_DNA-bd_sf"/>
</dbReference>
<dbReference type="InterPro" id="IPR001138">
    <property type="entry name" value="Zn2Cys6_DnaBD"/>
</dbReference>
<dbReference type="PRINTS" id="PR00755">
    <property type="entry name" value="AFLATOXINBRP"/>
</dbReference>
<keyword evidence="4" id="KW-0539">Nucleus</keyword>
<dbReference type="VEuPathDB" id="FungiDB:BO71DRAFT_360824"/>
<dbReference type="SMART" id="SM00066">
    <property type="entry name" value="GAL4"/>
    <property type="match status" value="1"/>
</dbReference>
<dbReference type="STRING" id="1448320.A0A319D0H1"/>
<evidence type="ECO:0000256" key="3">
    <source>
        <dbReference type="ARBA" id="ARBA00023163"/>
    </source>
</evidence>
<feature type="domain" description="Zn(2)-C6 fungal-type" evidence="6">
    <location>
        <begin position="19"/>
        <end position="49"/>
    </location>
</feature>
<keyword evidence="1" id="KW-0805">Transcription regulation</keyword>
<dbReference type="OrthoDB" id="416217at2759"/>
<dbReference type="Gene3D" id="4.10.240.10">
    <property type="entry name" value="Zn(2)-C6 fungal-type DNA-binding domain"/>
    <property type="match status" value="1"/>
</dbReference>
<feature type="region of interest" description="Disordered" evidence="5">
    <location>
        <begin position="52"/>
        <end position="88"/>
    </location>
</feature>
<gene>
    <name evidence="7" type="ORF">BO71DRAFT_360824</name>
</gene>
<keyword evidence="8" id="KW-1185">Reference proteome</keyword>
<evidence type="ECO:0000256" key="2">
    <source>
        <dbReference type="ARBA" id="ARBA00023125"/>
    </source>
</evidence>
<evidence type="ECO:0000256" key="1">
    <source>
        <dbReference type="ARBA" id="ARBA00023015"/>
    </source>
</evidence>
<organism evidence="7 8">
    <name type="scientific">Aspergillus ellipticus CBS 707.79</name>
    <dbReference type="NCBI Taxonomy" id="1448320"/>
    <lineage>
        <taxon>Eukaryota</taxon>
        <taxon>Fungi</taxon>
        <taxon>Dikarya</taxon>
        <taxon>Ascomycota</taxon>
        <taxon>Pezizomycotina</taxon>
        <taxon>Eurotiomycetes</taxon>
        <taxon>Eurotiomycetidae</taxon>
        <taxon>Eurotiales</taxon>
        <taxon>Aspergillaceae</taxon>
        <taxon>Aspergillus</taxon>
        <taxon>Aspergillus subgen. Circumdati</taxon>
    </lineage>
</organism>
<dbReference type="Proteomes" id="UP000247810">
    <property type="component" value="Unassembled WGS sequence"/>
</dbReference>
<dbReference type="InterPro" id="IPR053157">
    <property type="entry name" value="Sterol_Uptake_Regulator"/>
</dbReference>
<keyword evidence="2" id="KW-0238">DNA-binding</keyword>
<sequence>MGSSSAIKGRRSHRKSRTGCLQCKLRKVKCGEEKPTCFNCIRHGVDCSFGSSARGEMPPQADPLSSASQATTPLSPPGPGPQDNAQSGFPVEDMELLHHFITSTAYTFSRHPVLQTFWRVEVPQIGFTAPYTLRAILALAALHLATLRPEKAPYYIAKANMHHEVALQLATPEIAHMTPENSAAVFMFSALTTFIWCAKPLRQGNFLIWEDHDIAAWLWTIRGTGTILDSADESVFRKGPLALMFSVRGKQYPFMDTGARFPPLEDLHQLVKDEVQDEAVAHLYKTAIDQMHRSFNKCFEGNLRLETSDVFVWLLRVPHDFLLLLKDYQPVAMVIVAYFCVLLHQLEWVWCMKGWSTHLVSQIHSQLGPKYRGWIRWPIEQIGILPTP</sequence>
<evidence type="ECO:0000259" key="6">
    <source>
        <dbReference type="PROSITE" id="PS50048"/>
    </source>
</evidence>
<dbReference type="PROSITE" id="PS00463">
    <property type="entry name" value="ZN2_CY6_FUNGAL_1"/>
    <property type="match status" value="1"/>
</dbReference>
<protein>
    <submittedName>
        <fullName evidence="7">Putative C6 transcription factor</fullName>
    </submittedName>
</protein>
<name>A0A319D0H1_9EURO</name>
<dbReference type="PROSITE" id="PS50048">
    <property type="entry name" value="ZN2_CY6_FUNGAL_2"/>
    <property type="match status" value="1"/>
</dbReference>
<feature type="compositionally biased region" description="Polar residues" evidence="5">
    <location>
        <begin position="63"/>
        <end position="73"/>
    </location>
</feature>
<dbReference type="GO" id="GO:0001228">
    <property type="term" value="F:DNA-binding transcription activator activity, RNA polymerase II-specific"/>
    <property type="evidence" value="ECO:0007669"/>
    <property type="project" value="TreeGrafter"/>
</dbReference>
<accession>A0A319D0H1</accession>
<dbReference type="EMBL" id="KZ825969">
    <property type="protein sequence ID" value="PYH90740.1"/>
    <property type="molecule type" value="Genomic_DNA"/>
</dbReference>
<dbReference type="GO" id="GO:0008270">
    <property type="term" value="F:zinc ion binding"/>
    <property type="evidence" value="ECO:0007669"/>
    <property type="project" value="InterPro"/>
</dbReference>
<dbReference type="Pfam" id="PF00172">
    <property type="entry name" value="Zn_clus"/>
    <property type="match status" value="1"/>
</dbReference>
<dbReference type="SUPFAM" id="SSF57701">
    <property type="entry name" value="Zn2/Cys6 DNA-binding domain"/>
    <property type="match status" value="1"/>
</dbReference>
<proteinExistence type="predicted"/>